<feature type="region of interest" description="Disordered" evidence="1">
    <location>
        <begin position="1"/>
        <end position="42"/>
    </location>
</feature>
<sequence>MATTNDNVPVKDEEQPFPPPVTTEPGVEVAGGPKKGCSCGSEGEGDCKAKRRKMMLILLAAGAAIGLALYFAFRKK</sequence>
<protein>
    <recommendedName>
        <fullName evidence="5">Transmembrane protein</fullName>
    </recommendedName>
</protein>
<reference evidence="3 4" key="1">
    <citation type="journal article" date="2014" name="Int. J. Syst. Evol. Microbiol.">
        <title>Phaeodactylibacter xiamenensis gen. nov., sp. nov., a member of the family Saprospiraceae isolated from the marine alga Phaeodactylum tricornutum.</title>
        <authorList>
            <person name="Chen Z.Jr."/>
            <person name="Lei X."/>
            <person name="Lai Q."/>
            <person name="Li Y."/>
            <person name="Zhang B."/>
            <person name="Zhang J."/>
            <person name="Zhang H."/>
            <person name="Yang L."/>
            <person name="Zheng W."/>
            <person name="Tian Y."/>
            <person name="Yu Z."/>
            <person name="Xu H.Jr."/>
            <person name="Zheng T."/>
        </authorList>
    </citation>
    <scope>NUCLEOTIDE SEQUENCE [LARGE SCALE GENOMIC DNA]</scope>
    <source>
        <strain evidence="3 4">KD52</strain>
    </source>
</reference>
<evidence type="ECO:0000256" key="2">
    <source>
        <dbReference type="SAM" id="Phobius"/>
    </source>
</evidence>
<dbReference type="STRING" id="1524460.IX84_21940"/>
<proteinExistence type="predicted"/>
<evidence type="ECO:0000313" key="4">
    <source>
        <dbReference type="Proteomes" id="UP000029736"/>
    </source>
</evidence>
<accession>A0A098S3Q5</accession>
<evidence type="ECO:0008006" key="5">
    <source>
        <dbReference type="Google" id="ProtNLM"/>
    </source>
</evidence>
<evidence type="ECO:0000313" key="3">
    <source>
        <dbReference type="EMBL" id="KGE86443.1"/>
    </source>
</evidence>
<dbReference type="Proteomes" id="UP000029736">
    <property type="component" value="Unassembled WGS sequence"/>
</dbReference>
<keyword evidence="2" id="KW-0812">Transmembrane</keyword>
<keyword evidence="2" id="KW-0472">Membrane</keyword>
<evidence type="ECO:0000256" key="1">
    <source>
        <dbReference type="SAM" id="MobiDB-lite"/>
    </source>
</evidence>
<feature type="transmembrane region" description="Helical" evidence="2">
    <location>
        <begin position="54"/>
        <end position="73"/>
    </location>
</feature>
<keyword evidence="4" id="KW-1185">Reference proteome</keyword>
<name>A0A098S3Q5_9BACT</name>
<organism evidence="3 4">
    <name type="scientific">Phaeodactylibacter xiamenensis</name>
    <dbReference type="NCBI Taxonomy" id="1524460"/>
    <lineage>
        <taxon>Bacteria</taxon>
        <taxon>Pseudomonadati</taxon>
        <taxon>Bacteroidota</taxon>
        <taxon>Saprospiria</taxon>
        <taxon>Saprospirales</taxon>
        <taxon>Haliscomenobacteraceae</taxon>
        <taxon>Phaeodactylibacter</taxon>
    </lineage>
</organism>
<gene>
    <name evidence="3" type="ORF">IX84_21940</name>
</gene>
<comment type="caution">
    <text evidence="3">The sequence shown here is derived from an EMBL/GenBank/DDBJ whole genome shotgun (WGS) entry which is preliminary data.</text>
</comment>
<dbReference type="EMBL" id="JPOS01000079">
    <property type="protein sequence ID" value="KGE86443.1"/>
    <property type="molecule type" value="Genomic_DNA"/>
</dbReference>
<dbReference type="AlphaFoldDB" id="A0A098S3Q5"/>
<keyword evidence="2" id="KW-1133">Transmembrane helix</keyword>
<dbReference type="RefSeq" id="WP_044225296.1">
    <property type="nucleotide sequence ID" value="NZ_JBKAGJ010000026.1"/>
</dbReference>